<dbReference type="InParanoid" id="H3B619"/>
<evidence type="ECO:0000256" key="1">
    <source>
        <dbReference type="PROSITE-ProRule" id="PRU00489"/>
    </source>
</evidence>
<reference evidence="2" key="2">
    <citation type="submission" date="2025-08" db="UniProtKB">
        <authorList>
            <consortium name="Ensembl"/>
        </authorList>
    </citation>
    <scope>IDENTIFICATION</scope>
</reference>
<accession>H3B619</accession>
<dbReference type="EMBL" id="AFYH01088701">
    <property type="status" value="NOT_ANNOTATED_CDS"/>
    <property type="molecule type" value="Genomic_DNA"/>
</dbReference>
<evidence type="ECO:0000313" key="2">
    <source>
        <dbReference type="Ensembl" id="ENSLACP00000017340.1"/>
    </source>
</evidence>
<dbReference type="EMBL" id="AFYH01088702">
    <property type="status" value="NOT_ANNOTATED_CDS"/>
    <property type="molecule type" value="Genomic_DNA"/>
</dbReference>
<organism evidence="2 3">
    <name type="scientific">Latimeria chalumnae</name>
    <name type="common">Coelacanth</name>
    <dbReference type="NCBI Taxonomy" id="7897"/>
    <lineage>
        <taxon>Eukaryota</taxon>
        <taxon>Metazoa</taxon>
        <taxon>Chordata</taxon>
        <taxon>Craniata</taxon>
        <taxon>Vertebrata</taxon>
        <taxon>Euteleostomi</taxon>
        <taxon>Coelacanthiformes</taxon>
        <taxon>Coelacanthidae</taxon>
        <taxon>Latimeria</taxon>
    </lineage>
</organism>
<dbReference type="InterPro" id="IPR007757">
    <property type="entry name" value="MT-A70-like"/>
</dbReference>
<proteinExistence type="inferred from homology"/>
<dbReference type="GO" id="GO:0005634">
    <property type="term" value="C:nucleus"/>
    <property type="evidence" value="ECO:0007669"/>
    <property type="project" value="TreeGrafter"/>
</dbReference>
<dbReference type="Pfam" id="PF05063">
    <property type="entry name" value="MT-A70"/>
    <property type="match status" value="1"/>
</dbReference>
<keyword evidence="3" id="KW-1185">Reference proteome</keyword>
<name>H3B619_LATCH</name>
<dbReference type="eggNOG" id="KOG2356">
    <property type="taxonomic scope" value="Eukaryota"/>
</dbReference>
<dbReference type="STRING" id="7897.ENSLACP00000017340"/>
<gene>
    <name evidence="2" type="primary">METTL4</name>
</gene>
<evidence type="ECO:0000313" key="3">
    <source>
        <dbReference type="Proteomes" id="UP000008672"/>
    </source>
</evidence>
<comment type="similarity">
    <text evidence="1">Belongs to the MT-A70-like family.</text>
</comment>
<dbReference type="GeneTree" id="ENSGT00390000016237"/>
<dbReference type="Ensembl" id="ENSLACT00000017467.1">
    <property type="protein sequence ID" value="ENSLACP00000017340.1"/>
    <property type="gene ID" value="ENSLACG00000015273.1"/>
</dbReference>
<dbReference type="EMBL" id="AFYH01088704">
    <property type="status" value="NOT_ANNOTATED_CDS"/>
    <property type="molecule type" value="Genomic_DNA"/>
</dbReference>
<dbReference type="SUPFAM" id="SSF53335">
    <property type="entry name" value="S-adenosyl-L-methionine-dependent methyltransferases"/>
    <property type="match status" value="1"/>
</dbReference>
<dbReference type="HOGENOM" id="CLU_027091_3_2_1"/>
<dbReference type="GO" id="GO:0008173">
    <property type="term" value="F:RNA methyltransferase activity"/>
    <property type="evidence" value="ECO:0007669"/>
    <property type="project" value="TreeGrafter"/>
</dbReference>
<dbReference type="AlphaFoldDB" id="H3B619"/>
<dbReference type="GO" id="GO:0005829">
    <property type="term" value="C:cytosol"/>
    <property type="evidence" value="ECO:0007669"/>
    <property type="project" value="TreeGrafter"/>
</dbReference>
<dbReference type="GO" id="GO:0009007">
    <property type="term" value="F:site-specific DNA-methyltransferase (adenine-specific) activity"/>
    <property type="evidence" value="ECO:0007669"/>
    <property type="project" value="TreeGrafter"/>
</dbReference>
<dbReference type="InterPro" id="IPR029063">
    <property type="entry name" value="SAM-dependent_MTases_sf"/>
</dbReference>
<dbReference type="GO" id="GO:0032259">
    <property type="term" value="P:methylation"/>
    <property type="evidence" value="ECO:0007669"/>
    <property type="project" value="InterPro"/>
</dbReference>
<reference evidence="2" key="3">
    <citation type="submission" date="2025-09" db="UniProtKB">
        <authorList>
            <consortium name="Ensembl"/>
        </authorList>
    </citation>
    <scope>IDENTIFICATION</scope>
</reference>
<sequence>IAQVKERILNGTRCLLQGGTKMGFLHPSLGEDEYQSKAAVGVINSGLTELCEMAKQLPLVNEDLQPSVQVITKETSSAPDLDLFTCVTENSMNYARTLTLMGRKYLIPPLSSFLLSDVSCMEPLLNYNKKYDIIILDPPWENKSVKRSSRYSFLHHWEIKQIPVPALMAPGCLIVIWVTNRQKHLRFVKEELYPHWSVEVLAEWHWVKITKSGEFVFPLESPHRKPYEILVLGRVKETSESLKRKSEVESVPVPDHKLIVSIPSILHSHKPPLTEILAEYVKPEAKGLELFARSLQPGWTSWGNEVLKFQEVDYFTAMNTK</sequence>
<reference evidence="3" key="1">
    <citation type="submission" date="2011-08" db="EMBL/GenBank/DDBJ databases">
        <title>The draft genome of Latimeria chalumnae.</title>
        <authorList>
            <person name="Di Palma F."/>
            <person name="Alfoldi J."/>
            <person name="Johnson J."/>
            <person name="Berlin A."/>
            <person name="Gnerre S."/>
            <person name="Jaffe D."/>
            <person name="MacCallum I."/>
            <person name="Young S."/>
            <person name="Walker B.J."/>
            <person name="Lander E."/>
            <person name="Lindblad-Toh K."/>
        </authorList>
    </citation>
    <scope>NUCLEOTIDE SEQUENCE [LARGE SCALE GENOMIC DNA]</scope>
    <source>
        <strain evidence="3">Wild caught</strain>
    </source>
</reference>
<dbReference type="EMBL" id="AFYH01088700">
    <property type="status" value="NOT_ANNOTATED_CDS"/>
    <property type="molecule type" value="Genomic_DNA"/>
</dbReference>
<dbReference type="Proteomes" id="UP000008672">
    <property type="component" value="Unassembled WGS sequence"/>
</dbReference>
<dbReference type="OMA" id="PLVQCGR"/>
<dbReference type="PROSITE" id="PS51143">
    <property type="entry name" value="MT_A70"/>
    <property type="match status" value="1"/>
</dbReference>
<dbReference type="GO" id="GO:0003676">
    <property type="term" value="F:nucleic acid binding"/>
    <property type="evidence" value="ECO:0007669"/>
    <property type="project" value="InterPro"/>
</dbReference>
<dbReference type="FunCoup" id="H3B619">
    <property type="interactions" value="1773"/>
</dbReference>
<dbReference type="PANTHER" id="PTHR12829:SF4">
    <property type="entry name" value="N(6)-ADENINE-SPECIFIC METHYLTRANSFERASE METTL4"/>
    <property type="match status" value="1"/>
</dbReference>
<dbReference type="EMBL" id="AFYH01088703">
    <property type="status" value="NOT_ANNOTATED_CDS"/>
    <property type="molecule type" value="Genomic_DNA"/>
</dbReference>
<dbReference type="PANTHER" id="PTHR12829">
    <property type="entry name" value="N6-ADENOSINE-METHYLTRANSFERASE"/>
    <property type="match status" value="1"/>
</dbReference>
<dbReference type="InterPro" id="IPR002052">
    <property type="entry name" value="DNA_methylase_N6_adenine_CS"/>
</dbReference>
<protein>
    <submittedName>
        <fullName evidence="2">Methyltransferase 4, N6-adenosine</fullName>
    </submittedName>
</protein>
<dbReference type="PROSITE" id="PS00092">
    <property type="entry name" value="N6_MTASE"/>
    <property type="match status" value="1"/>
</dbReference>